<evidence type="ECO:0000313" key="6">
    <source>
        <dbReference type="Proteomes" id="UP000240717"/>
    </source>
</evidence>
<proteinExistence type="predicted"/>
<keyword evidence="3" id="KW-0812">Transmembrane</keyword>
<dbReference type="InterPro" id="IPR001466">
    <property type="entry name" value="Beta-lactam-related"/>
</dbReference>
<dbReference type="RefSeq" id="WP_107533243.1">
    <property type="nucleotide sequence ID" value="NZ_PZEV01000037.1"/>
</dbReference>
<organism evidence="5 6">
    <name type="scientific">Staphylococcus warneri</name>
    <dbReference type="NCBI Taxonomy" id="1292"/>
    <lineage>
        <taxon>Bacteria</taxon>
        <taxon>Bacillati</taxon>
        <taxon>Bacillota</taxon>
        <taxon>Bacilli</taxon>
        <taxon>Bacillales</taxon>
        <taxon>Staphylococcaceae</taxon>
        <taxon>Staphylococcus</taxon>
    </lineage>
</organism>
<evidence type="ECO:0000256" key="2">
    <source>
        <dbReference type="ARBA" id="ARBA00023136"/>
    </source>
</evidence>
<evidence type="ECO:0000313" key="5">
    <source>
        <dbReference type="EMBL" id="PTI50135.1"/>
    </source>
</evidence>
<sequence length="401" mass="47170">MKLNKTKIIFFIIVLVILIILMIIFGRKWSEYLQTDSRIFQKNDNETYILKKDKHEKAPKKLKNVMDKKNPVYKDIDNYLKATNFNGTATVFENGKVKLDKGYGFKNFENGEKNSANTMYLIGSSQKFTTGLILKQLEVENKVNINDPVTKYLPWFKTSKEITLKDLMLHESGLHKYEASTNIKNLDQAVKSIQQKGIDDKFYHKHQYNDGNYLVLAKVIEKVTHKPYVENYYNRLANPYKLKHSAFFDEKVYQKYMARGYKIIHNKFSLMHPKILDQYYGAGNLYMAPHDMGQLILALQHYKIFDADVTNPLLHEFDTKQYPKEYRYGFYVMPTINRVNGVFFGQKFTVYYNDKYIVILASNLTVEGETADETNENKMKHVFYDMLHQKKQYNVPGIQVK</sequence>
<dbReference type="AlphaFoldDB" id="A0A2T4PYM3"/>
<protein>
    <submittedName>
        <fullName evidence="5">Methicillin resistance protein FmtA</fullName>
    </submittedName>
</protein>
<dbReference type="PANTHER" id="PTHR46825">
    <property type="entry name" value="D-ALANYL-D-ALANINE-CARBOXYPEPTIDASE/ENDOPEPTIDASE AMPH"/>
    <property type="match status" value="1"/>
</dbReference>
<dbReference type="InterPro" id="IPR050491">
    <property type="entry name" value="AmpC-like"/>
</dbReference>
<dbReference type="STRING" id="1194526.A284_08550"/>
<dbReference type="PANTHER" id="PTHR46825:SF11">
    <property type="entry name" value="PENICILLIN-BINDING PROTEIN 4"/>
    <property type="match status" value="1"/>
</dbReference>
<dbReference type="Proteomes" id="UP000240717">
    <property type="component" value="Unassembled WGS sequence"/>
</dbReference>
<gene>
    <name evidence="5" type="ORF">BU085_09970</name>
</gene>
<dbReference type="GO" id="GO:0016020">
    <property type="term" value="C:membrane"/>
    <property type="evidence" value="ECO:0007669"/>
    <property type="project" value="UniProtKB-SubCell"/>
</dbReference>
<dbReference type="Gene3D" id="3.40.710.10">
    <property type="entry name" value="DD-peptidase/beta-lactamase superfamily"/>
    <property type="match status" value="1"/>
</dbReference>
<reference evidence="5 6" key="1">
    <citation type="journal article" date="2016" name="Front. Microbiol.">
        <title>Comprehensive Phylogenetic Analysis of Bovine Non-aureus Staphylococci Species Based on Whole-Genome Sequencing.</title>
        <authorList>
            <person name="Naushad S."/>
            <person name="Barkema H.W."/>
            <person name="Luby C."/>
            <person name="Condas L.A."/>
            <person name="Nobrega D.B."/>
            <person name="Carson D.A."/>
            <person name="De Buck J."/>
        </authorList>
    </citation>
    <scope>NUCLEOTIDE SEQUENCE [LARGE SCALE GENOMIC DNA]</scope>
    <source>
        <strain evidence="5 6">SNUC 2993</strain>
    </source>
</reference>
<accession>A0A2T4PYM3</accession>
<evidence type="ECO:0000259" key="4">
    <source>
        <dbReference type="Pfam" id="PF00144"/>
    </source>
</evidence>
<dbReference type="SUPFAM" id="SSF56601">
    <property type="entry name" value="beta-lactamase/transpeptidase-like"/>
    <property type="match status" value="1"/>
</dbReference>
<comment type="subcellular location">
    <subcellularLocation>
        <location evidence="1">Membrane</location>
    </subcellularLocation>
</comment>
<dbReference type="Pfam" id="PF00144">
    <property type="entry name" value="Beta-lactamase"/>
    <property type="match status" value="1"/>
</dbReference>
<dbReference type="InterPro" id="IPR012338">
    <property type="entry name" value="Beta-lactam/transpept-like"/>
</dbReference>
<feature type="transmembrane region" description="Helical" evidence="3">
    <location>
        <begin position="6"/>
        <end position="25"/>
    </location>
</feature>
<keyword evidence="3" id="KW-1133">Transmembrane helix</keyword>
<name>A0A2T4PYM3_STAWA</name>
<dbReference type="EMBL" id="PZEV01000037">
    <property type="protein sequence ID" value="PTI50135.1"/>
    <property type="molecule type" value="Genomic_DNA"/>
</dbReference>
<feature type="domain" description="Beta-lactamase-related" evidence="4">
    <location>
        <begin position="79"/>
        <end position="378"/>
    </location>
</feature>
<keyword evidence="2 3" id="KW-0472">Membrane</keyword>
<evidence type="ECO:0000256" key="3">
    <source>
        <dbReference type="SAM" id="Phobius"/>
    </source>
</evidence>
<comment type="caution">
    <text evidence="5">The sequence shown here is derived from an EMBL/GenBank/DDBJ whole genome shotgun (WGS) entry which is preliminary data.</text>
</comment>
<evidence type="ECO:0000256" key="1">
    <source>
        <dbReference type="ARBA" id="ARBA00004370"/>
    </source>
</evidence>